<reference evidence="2 3" key="1">
    <citation type="submission" date="2013-09" db="EMBL/GenBank/DDBJ databases">
        <title>Corchorus capsularis genome sequencing.</title>
        <authorList>
            <person name="Alam M."/>
            <person name="Haque M.S."/>
            <person name="Islam M.S."/>
            <person name="Emdad E.M."/>
            <person name="Islam M.M."/>
            <person name="Ahmed B."/>
            <person name="Halim A."/>
            <person name="Hossen Q.M.M."/>
            <person name="Hossain M.Z."/>
            <person name="Ahmed R."/>
            <person name="Khan M.M."/>
            <person name="Islam R."/>
            <person name="Rashid M.M."/>
            <person name="Khan S.A."/>
            <person name="Rahman M.S."/>
            <person name="Alam M."/>
        </authorList>
    </citation>
    <scope>NUCLEOTIDE SEQUENCE [LARGE SCALE GENOMIC DNA]</scope>
    <source>
        <strain evidence="3">cv. CVL-1</strain>
        <tissue evidence="2">Whole seedling</tissue>
    </source>
</reference>
<keyword evidence="3" id="KW-1185">Reference proteome</keyword>
<feature type="compositionally biased region" description="Basic and acidic residues" evidence="1">
    <location>
        <begin position="1"/>
        <end position="15"/>
    </location>
</feature>
<dbReference type="EMBL" id="AWWV01011475">
    <property type="protein sequence ID" value="OMO72161.1"/>
    <property type="molecule type" value="Genomic_DNA"/>
</dbReference>
<proteinExistence type="predicted"/>
<dbReference type="Gramene" id="OMO72161">
    <property type="protein sequence ID" value="OMO72161"/>
    <property type="gene ID" value="CCACVL1_17910"/>
</dbReference>
<evidence type="ECO:0000313" key="3">
    <source>
        <dbReference type="Proteomes" id="UP000188268"/>
    </source>
</evidence>
<accession>A0A1R3HPU0</accession>
<feature type="region of interest" description="Disordered" evidence="1">
    <location>
        <begin position="1"/>
        <end position="37"/>
    </location>
</feature>
<evidence type="ECO:0000313" key="2">
    <source>
        <dbReference type="EMBL" id="OMO72161.1"/>
    </source>
</evidence>
<name>A0A1R3HPU0_COCAP</name>
<sequence>MVKDFGDSDSDEHTGQKARRAYAPGQARRPVEPSVLG</sequence>
<dbReference type="AlphaFoldDB" id="A0A1R3HPU0"/>
<comment type="caution">
    <text evidence="2">The sequence shown here is derived from an EMBL/GenBank/DDBJ whole genome shotgun (WGS) entry which is preliminary data.</text>
</comment>
<dbReference type="Proteomes" id="UP000188268">
    <property type="component" value="Unassembled WGS sequence"/>
</dbReference>
<evidence type="ECO:0000256" key="1">
    <source>
        <dbReference type="SAM" id="MobiDB-lite"/>
    </source>
</evidence>
<organism evidence="2 3">
    <name type="scientific">Corchorus capsularis</name>
    <name type="common">Jute</name>
    <dbReference type="NCBI Taxonomy" id="210143"/>
    <lineage>
        <taxon>Eukaryota</taxon>
        <taxon>Viridiplantae</taxon>
        <taxon>Streptophyta</taxon>
        <taxon>Embryophyta</taxon>
        <taxon>Tracheophyta</taxon>
        <taxon>Spermatophyta</taxon>
        <taxon>Magnoliopsida</taxon>
        <taxon>eudicotyledons</taxon>
        <taxon>Gunneridae</taxon>
        <taxon>Pentapetalae</taxon>
        <taxon>rosids</taxon>
        <taxon>malvids</taxon>
        <taxon>Malvales</taxon>
        <taxon>Malvaceae</taxon>
        <taxon>Grewioideae</taxon>
        <taxon>Apeibeae</taxon>
        <taxon>Corchorus</taxon>
    </lineage>
</organism>
<gene>
    <name evidence="2" type="ORF">CCACVL1_17910</name>
</gene>
<protein>
    <submittedName>
        <fullName evidence="2">Uncharacterized protein</fullName>
    </submittedName>
</protein>